<feature type="transmembrane region" description="Helical" evidence="5">
    <location>
        <begin position="81"/>
        <end position="105"/>
    </location>
</feature>
<dbReference type="OrthoDB" id="9781469at2"/>
<feature type="transmembrane region" description="Helical" evidence="5">
    <location>
        <begin position="360"/>
        <end position="382"/>
    </location>
</feature>
<feature type="transmembrane region" description="Helical" evidence="5">
    <location>
        <begin position="265"/>
        <end position="286"/>
    </location>
</feature>
<feature type="transmembrane region" description="Helical" evidence="5">
    <location>
        <begin position="12"/>
        <end position="38"/>
    </location>
</feature>
<dbReference type="CDD" id="cd17321">
    <property type="entry name" value="MFS_MMR_MDR_like"/>
    <property type="match status" value="1"/>
</dbReference>
<protein>
    <submittedName>
        <fullName evidence="7">EmrB/QacA subfamily drug resistance transporter</fullName>
    </submittedName>
</protein>
<evidence type="ECO:0000256" key="1">
    <source>
        <dbReference type="ARBA" id="ARBA00004651"/>
    </source>
</evidence>
<dbReference type="InterPro" id="IPR020846">
    <property type="entry name" value="MFS_dom"/>
</dbReference>
<comment type="subcellular location">
    <subcellularLocation>
        <location evidence="1">Cell membrane</location>
        <topology evidence="1">Multi-pass membrane protein</topology>
    </subcellularLocation>
</comment>
<organism evidence="7 8">
    <name type="scientific">Actinocorallia herbida</name>
    <dbReference type="NCBI Taxonomy" id="58109"/>
    <lineage>
        <taxon>Bacteria</taxon>
        <taxon>Bacillati</taxon>
        <taxon>Actinomycetota</taxon>
        <taxon>Actinomycetes</taxon>
        <taxon>Streptosporangiales</taxon>
        <taxon>Thermomonosporaceae</taxon>
        <taxon>Actinocorallia</taxon>
    </lineage>
</organism>
<evidence type="ECO:0000313" key="8">
    <source>
        <dbReference type="Proteomes" id="UP000272400"/>
    </source>
</evidence>
<dbReference type="RefSeq" id="WP_123661779.1">
    <property type="nucleotide sequence ID" value="NZ_RJKE01000001.1"/>
</dbReference>
<evidence type="ECO:0000256" key="4">
    <source>
        <dbReference type="ARBA" id="ARBA00023136"/>
    </source>
</evidence>
<evidence type="ECO:0000256" key="3">
    <source>
        <dbReference type="ARBA" id="ARBA00022989"/>
    </source>
</evidence>
<dbReference type="InterPro" id="IPR005829">
    <property type="entry name" value="Sugar_transporter_CS"/>
</dbReference>
<dbReference type="Proteomes" id="UP000272400">
    <property type="component" value="Unassembled WGS sequence"/>
</dbReference>
<gene>
    <name evidence="7" type="ORF">EDD29_0289</name>
</gene>
<sequence>MNLLGERRRWWVLGALVLAQIVVALDLTALNIALPVLARDLGAGTGGLQWIIDSYTLVSATLLIPAGLASDRYGRKKMLAAGLAVFLGGSLMAALSSATGTLIAARTLMGVGSAVIIPMSLTVLLVVFPAAERAKAQAAYAAASFLGLPLGPLVGGWLLDRFWWGSVFVINIPIALLALVAVLALVPESRSTDAPRLDAAGVLLSTGGLAALIYGFIEQPVHGWAAPQFWGPVLAGAAALALFWTRTRRSADPLVDLTLFRDRAFAAGTIAATALTFVLFGVLFVVPQYFQGVLGAGTLGSGLRLLPMIGGLVVAARLGTKVAEKAGERAALTSGLAIIALAMAAGTLSDSGYGLTAAWLTLFGLGSGLVLPTAMSLALSALDVDRAGAGSGLLMTVRMVGGAFGAAILGSVLAAASGGVDPSAVAADPAGFLDGMDAVLWTCCAVAVSALAATAAVARGTSAGESDHGTVLLA</sequence>
<keyword evidence="4 5" id="KW-0472">Membrane</keyword>
<dbReference type="PROSITE" id="PS50850">
    <property type="entry name" value="MFS"/>
    <property type="match status" value="1"/>
</dbReference>
<name>A0A3N1CNM4_9ACTN</name>
<feature type="transmembrane region" description="Helical" evidence="5">
    <location>
        <begin position="163"/>
        <end position="185"/>
    </location>
</feature>
<comment type="caution">
    <text evidence="7">The sequence shown here is derived from an EMBL/GenBank/DDBJ whole genome shotgun (WGS) entry which is preliminary data.</text>
</comment>
<evidence type="ECO:0000256" key="5">
    <source>
        <dbReference type="SAM" id="Phobius"/>
    </source>
</evidence>
<feature type="transmembrane region" description="Helical" evidence="5">
    <location>
        <begin position="330"/>
        <end position="348"/>
    </location>
</feature>
<dbReference type="GO" id="GO:0005886">
    <property type="term" value="C:plasma membrane"/>
    <property type="evidence" value="ECO:0007669"/>
    <property type="project" value="UniProtKB-SubCell"/>
</dbReference>
<feature type="transmembrane region" description="Helical" evidence="5">
    <location>
        <begin position="50"/>
        <end position="69"/>
    </location>
</feature>
<feature type="transmembrane region" description="Helical" evidence="5">
    <location>
        <begin position="111"/>
        <end position="131"/>
    </location>
</feature>
<dbReference type="Gene3D" id="1.20.1250.20">
    <property type="entry name" value="MFS general substrate transporter like domains"/>
    <property type="match status" value="1"/>
</dbReference>
<feature type="transmembrane region" description="Helical" evidence="5">
    <location>
        <begin position="394"/>
        <end position="418"/>
    </location>
</feature>
<keyword evidence="3 5" id="KW-1133">Transmembrane helix</keyword>
<dbReference type="InterPro" id="IPR036259">
    <property type="entry name" value="MFS_trans_sf"/>
</dbReference>
<dbReference type="PANTHER" id="PTHR42718:SF42">
    <property type="entry name" value="EXPORT PROTEIN"/>
    <property type="match status" value="1"/>
</dbReference>
<evidence type="ECO:0000259" key="6">
    <source>
        <dbReference type="PROSITE" id="PS50850"/>
    </source>
</evidence>
<feature type="transmembrane region" description="Helical" evidence="5">
    <location>
        <begin position="438"/>
        <end position="458"/>
    </location>
</feature>
<feature type="transmembrane region" description="Helical" evidence="5">
    <location>
        <begin position="292"/>
        <end position="318"/>
    </location>
</feature>
<dbReference type="GO" id="GO:0022857">
    <property type="term" value="F:transmembrane transporter activity"/>
    <property type="evidence" value="ECO:0007669"/>
    <property type="project" value="InterPro"/>
</dbReference>
<dbReference type="PROSITE" id="PS00216">
    <property type="entry name" value="SUGAR_TRANSPORT_1"/>
    <property type="match status" value="1"/>
</dbReference>
<feature type="transmembrane region" description="Helical" evidence="5">
    <location>
        <begin position="229"/>
        <end position="245"/>
    </location>
</feature>
<keyword evidence="8" id="KW-1185">Reference proteome</keyword>
<dbReference type="AlphaFoldDB" id="A0A3N1CNM4"/>
<reference evidence="7 8" key="1">
    <citation type="submission" date="2018-11" db="EMBL/GenBank/DDBJ databases">
        <title>Sequencing the genomes of 1000 actinobacteria strains.</title>
        <authorList>
            <person name="Klenk H.-P."/>
        </authorList>
    </citation>
    <scope>NUCLEOTIDE SEQUENCE [LARGE SCALE GENOMIC DNA]</scope>
    <source>
        <strain evidence="7 8">DSM 44254</strain>
    </source>
</reference>
<feature type="transmembrane region" description="Helical" evidence="5">
    <location>
        <begin position="197"/>
        <end position="217"/>
    </location>
</feature>
<keyword evidence="2 5" id="KW-0812">Transmembrane</keyword>
<dbReference type="Gene3D" id="1.20.1720.10">
    <property type="entry name" value="Multidrug resistance protein D"/>
    <property type="match status" value="1"/>
</dbReference>
<feature type="transmembrane region" description="Helical" evidence="5">
    <location>
        <begin position="138"/>
        <end position="157"/>
    </location>
</feature>
<evidence type="ECO:0000256" key="2">
    <source>
        <dbReference type="ARBA" id="ARBA00022692"/>
    </source>
</evidence>
<proteinExistence type="predicted"/>
<dbReference type="InterPro" id="IPR011701">
    <property type="entry name" value="MFS"/>
</dbReference>
<dbReference type="PANTHER" id="PTHR42718">
    <property type="entry name" value="MAJOR FACILITATOR SUPERFAMILY MULTIDRUG TRANSPORTER MFSC"/>
    <property type="match status" value="1"/>
</dbReference>
<feature type="domain" description="Major facilitator superfamily (MFS) profile" evidence="6">
    <location>
        <begin position="12"/>
        <end position="462"/>
    </location>
</feature>
<evidence type="ECO:0000313" key="7">
    <source>
        <dbReference type="EMBL" id="ROO82805.1"/>
    </source>
</evidence>
<dbReference type="Pfam" id="PF07690">
    <property type="entry name" value="MFS_1"/>
    <property type="match status" value="1"/>
</dbReference>
<dbReference type="SUPFAM" id="SSF103473">
    <property type="entry name" value="MFS general substrate transporter"/>
    <property type="match status" value="1"/>
</dbReference>
<accession>A0A3N1CNM4</accession>
<dbReference type="EMBL" id="RJKE01000001">
    <property type="protein sequence ID" value="ROO82805.1"/>
    <property type="molecule type" value="Genomic_DNA"/>
</dbReference>